<dbReference type="OMA" id="LEERPYI"/>
<evidence type="ECO:0000256" key="1">
    <source>
        <dbReference type="SAM" id="MobiDB-lite"/>
    </source>
</evidence>
<gene>
    <name evidence="2" type="ORF">BCR43DRAFT_559835</name>
</gene>
<dbReference type="EMBL" id="MCGN01000001">
    <property type="protein sequence ID" value="ORZ03046.1"/>
    <property type="molecule type" value="Genomic_DNA"/>
</dbReference>
<feature type="region of interest" description="Disordered" evidence="1">
    <location>
        <begin position="222"/>
        <end position="257"/>
    </location>
</feature>
<organism evidence="2 3">
    <name type="scientific">Syncephalastrum racemosum</name>
    <name type="common">Filamentous fungus</name>
    <dbReference type="NCBI Taxonomy" id="13706"/>
    <lineage>
        <taxon>Eukaryota</taxon>
        <taxon>Fungi</taxon>
        <taxon>Fungi incertae sedis</taxon>
        <taxon>Mucoromycota</taxon>
        <taxon>Mucoromycotina</taxon>
        <taxon>Mucoromycetes</taxon>
        <taxon>Mucorales</taxon>
        <taxon>Syncephalastraceae</taxon>
        <taxon>Syncephalastrum</taxon>
    </lineage>
</organism>
<protein>
    <submittedName>
        <fullName evidence="2">Uncharacterized protein</fullName>
    </submittedName>
</protein>
<evidence type="ECO:0000313" key="3">
    <source>
        <dbReference type="Proteomes" id="UP000242180"/>
    </source>
</evidence>
<reference evidence="2 3" key="1">
    <citation type="submission" date="2016-07" db="EMBL/GenBank/DDBJ databases">
        <title>Pervasive Adenine N6-methylation of Active Genes in Fungi.</title>
        <authorList>
            <consortium name="DOE Joint Genome Institute"/>
            <person name="Mondo S.J."/>
            <person name="Dannebaum R.O."/>
            <person name="Kuo R.C."/>
            <person name="Labutti K."/>
            <person name="Haridas S."/>
            <person name="Kuo A."/>
            <person name="Salamov A."/>
            <person name="Ahrendt S.R."/>
            <person name="Lipzen A."/>
            <person name="Sullivan W."/>
            <person name="Andreopoulos W.B."/>
            <person name="Clum A."/>
            <person name="Lindquist E."/>
            <person name="Daum C."/>
            <person name="Ramamoorthy G.K."/>
            <person name="Gryganskyi A."/>
            <person name="Culley D."/>
            <person name="Magnuson J.K."/>
            <person name="James T.Y."/>
            <person name="O'Malley M.A."/>
            <person name="Stajich J.E."/>
            <person name="Spatafora J.W."/>
            <person name="Visel A."/>
            <person name="Grigoriev I.V."/>
        </authorList>
    </citation>
    <scope>NUCLEOTIDE SEQUENCE [LARGE SCALE GENOMIC DNA]</scope>
    <source>
        <strain evidence="2 3">NRRL 2496</strain>
    </source>
</reference>
<dbReference type="Proteomes" id="UP000242180">
    <property type="component" value="Unassembled WGS sequence"/>
</dbReference>
<keyword evidence="3" id="KW-1185">Reference proteome</keyword>
<name>A0A1X2HU06_SYNRA</name>
<dbReference type="OrthoDB" id="2264734at2759"/>
<proteinExistence type="predicted"/>
<dbReference type="InParanoid" id="A0A1X2HU06"/>
<sequence>MTDFASRSLNVSTGLFVRVIVDWFGEGYNKHTVGGNSSSGETCRNKSSKQCELHDEEKLERKKASHIATRTATYPTDPTHLWCILTSVQDYPTWQAKIVAVTHIKRHEDQVDFIEHHHHQRRRRLVEQNKPFKLLRIMDDREISGSWTYELTPIADRQTALKITQQGVIRRPLVRVAFMLLFGLHRRMDRFLRDLDVKVKLDLSQSTQVNEKIPDQEQQQAFSEKTELAEESQPGISQMTAATTAEKHDDDGETMAQSAYNKDWDLLSEIYQRVEKPVS</sequence>
<comment type="caution">
    <text evidence="2">The sequence shown here is derived from an EMBL/GenBank/DDBJ whole genome shotgun (WGS) entry which is preliminary data.</text>
</comment>
<dbReference type="SUPFAM" id="SSF55961">
    <property type="entry name" value="Bet v1-like"/>
    <property type="match status" value="1"/>
</dbReference>
<feature type="compositionally biased region" description="Polar residues" evidence="1">
    <location>
        <begin position="234"/>
        <end position="243"/>
    </location>
</feature>
<evidence type="ECO:0000313" key="2">
    <source>
        <dbReference type="EMBL" id="ORZ03046.1"/>
    </source>
</evidence>
<dbReference type="AlphaFoldDB" id="A0A1X2HU06"/>
<accession>A0A1X2HU06</accession>